<feature type="compositionally biased region" description="Low complexity" evidence="1">
    <location>
        <begin position="67"/>
        <end position="76"/>
    </location>
</feature>
<name>A0A7W9IDM3_9ACTN</name>
<evidence type="ECO:0000256" key="1">
    <source>
        <dbReference type="SAM" id="MobiDB-lite"/>
    </source>
</evidence>
<dbReference type="AlphaFoldDB" id="A0A7W9IDM3"/>
<organism evidence="2 3">
    <name type="scientific">Streptosporangium becharense</name>
    <dbReference type="NCBI Taxonomy" id="1816182"/>
    <lineage>
        <taxon>Bacteria</taxon>
        <taxon>Bacillati</taxon>
        <taxon>Actinomycetota</taxon>
        <taxon>Actinomycetes</taxon>
        <taxon>Streptosporangiales</taxon>
        <taxon>Streptosporangiaceae</taxon>
        <taxon>Streptosporangium</taxon>
    </lineage>
</organism>
<reference evidence="2 3" key="1">
    <citation type="submission" date="2020-08" db="EMBL/GenBank/DDBJ databases">
        <title>Sequencing the genomes of 1000 actinobacteria strains.</title>
        <authorList>
            <person name="Klenk H.-P."/>
        </authorList>
    </citation>
    <scope>NUCLEOTIDE SEQUENCE [LARGE SCALE GENOMIC DNA]</scope>
    <source>
        <strain evidence="2 3">DSM 46887</strain>
    </source>
</reference>
<comment type="caution">
    <text evidence="2">The sequence shown here is derived from an EMBL/GenBank/DDBJ whole genome shotgun (WGS) entry which is preliminary data.</text>
</comment>
<feature type="compositionally biased region" description="Basic residues" evidence="1">
    <location>
        <begin position="54"/>
        <end position="66"/>
    </location>
</feature>
<proteinExistence type="predicted"/>
<evidence type="ECO:0000313" key="2">
    <source>
        <dbReference type="EMBL" id="MBB5818521.1"/>
    </source>
</evidence>
<sequence length="76" mass="8397">MEVRVRNAVSQGSAPITGQVIDSPAPLAEMLRELATLPPDDPTRTPRTACAARVKPRRCRRPRPWPRRSGTPPACR</sequence>
<accession>A0A7W9IDM3</accession>
<feature type="region of interest" description="Disordered" evidence="1">
    <location>
        <begin position="1"/>
        <end position="20"/>
    </location>
</feature>
<protein>
    <submittedName>
        <fullName evidence="2">Uncharacterized protein</fullName>
    </submittedName>
</protein>
<evidence type="ECO:0000313" key="3">
    <source>
        <dbReference type="Proteomes" id="UP000540685"/>
    </source>
</evidence>
<feature type="region of interest" description="Disordered" evidence="1">
    <location>
        <begin position="36"/>
        <end position="76"/>
    </location>
</feature>
<gene>
    <name evidence="2" type="ORF">F4562_001583</name>
</gene>
<keyword evidence="3" id="KW-1185">Reference proteome</keyword>
<dbReference type="Proteomes" id="UP000540685">
    <property type="component" value="Unassembled WGS sequence"/>
</dbReference>
<dbReference type="RefSeq" id="WP_184542079.1">
    <property type="nucleotide sequence ID" value="NZ_JACHMP010000001.1"/>
</dbReference>
<dbReference type="EMBL" id="JACHMP010000001">
    <property type="protein sequence ID" value="MBB5818521.1"/>
    <property type="molecule type" value="Genomic_DNA"/>
</dbReference>